<dbReference type="EnsemblBacteria" id="CAK11846">
    <property type="protein sequence ID" value="CAK11846"/>
    <property type="gene ID" value="pRL120132"/>
</dbReference>
<dbReference type="InterPro" id="IPR002818">
    <property type="entry name" value="DJ-1/PfpI"/>
</dbReference>
<protein>
    <submittedName>
        <fullName evidence="5">AraC family transcriptional regulator</fullName>
    </submittedName>
</protein>
<sequence length="342" mass="38222">MFGVRPMTDQTYTLKQLAQGHRPIRIGFFLVPDFPLMTFAAALDSLRQGNRLAKRKAFEWLILSADGGHVKSSSGLGFDADAAIGRAPRCDIVILCAGINYADAYDANVFAWLRRIHSEGCVLGAVSTAVFFLAKARLLEGRRCAVHWESLASFRSEFPNCLATDDIFAIDGRFLTSSGGTVTLDMMLYLISAVEGRELAALISDQFNHARIRRQDDVQRMSPEDRFGIRNAKLAFVVRRMEASLGDPVEISDLASSVALSLRQLERLFHANFGKSPTHFYIELRMTRAKELLVYTELAIGEIAEICGYQSASHFGRSYRTRFRESPAATRKAERRREVPVS</sequence>
<dbReference type="GO" id="GO:0043565">
    <property type="term" value="F:sequence-specific DNA binding"/>
    <property type="evidence" value="ECO:0007669"/>
    <property type="project" value="InterPro"/>
</dbReference>
<dbReference type="Pfam" id="PF12833">
    <property type="entry name" value="HTH_18"/>
    <property type="match status" value="1"/>
</dbReference>
<dbReference type="InterPro" id="IPR018060">
    <property type="entry name" value="HTH_AraC"/>
</dbReference>
<dbReference type="SMART" id="SM00342">
    <property type="entry name" value="HTH_ARAC"/>
    <property type="match status" value="1"/>
</dbReference>
<dbReference type="PANTHER" id="PTHR43130">
    <property type="entry name" value="ARAC-FAMILY TRANSCRIPTIONAL REGULATOR"/>
    <property type="match status" value="1"/>
</dbReference>
<keyword evidence="3" id="KW-0804">Transcription</keyword>
<reference evidence="5 6" key="1">
    <citation type="journal article" date="2006" name="Genome Biol.">
        <title>The genome of Rhizobium leguminosarum has recognizable core and accessory components.</title>
        <authorList>
            <person name="Young J.W."/>
            <person name="Crossman L.C."/>
            <person name="Johnston A.W.B."/>
            <person name="Thomson N.R."/>
            <person name="Ghazoui Z.F."/>
            <person name="Hull K.H."/>
            <person name="Wexler M."/>
            <person name="Curson A.R.J."/>
            <person name="Todd J.D."/>
            <person name="Poole P.S."/>
            <person name="Mauchline T.H."/>
            <person name="East A.K."/>
            <person name="Quail M.A."/>
            <person name="Churcher C."/>
            <person name="Arrowsmith C."/>
            <person name="Cherevach A."/>
            <person name="Chillingworth T."/>
            <person name="Clarke K."/>
            <person name="Cronin A."/>
            <person name="Davis P."/>
            <person name="Fraser A."/>
            <person name="Hance Z."/>
            <person name="Hauser H."/>
            <person name="Jagels K."/>
            <person name="Moule S."/>
            <person name="Mungall K."/>
            <person name="Norbertczak H."/>
            <person name="Rabbinowitsch E."/>
            <person name="Sanders M."/>
            <person name="Simmonds M."/>
            <person name="Whitehead S."/>
            <person name="Parkhill J."/>
        </authorList>
    </citation>
    <scope>NUCLEOTIDE SEQUENCE [LARGE SCALE GENOMIC DNA]</scope>
    <source>
        <strain evidence="6">DSM 114642 / LMG 32736 / 3841</strain>
    </source>
</reference>
<evidence type="ECO:0000313" key="6">
    <source>
        <dbReference type="Proteomes" id="UP000006575"/>
    </source>
</evidence>
<dbReference type="Pfam" id="PF01965">
    <property type="entry name" value="DJ-1_PfpI"/>
    <property type="match status" value="1"/>
</dbReference>
<evidence type="ECO:0000256" key="3">
    <source>
        <dbReference type="ARBA" id="ARBA00023163"/>
    </source>
</evidence>
<dbReference type="Proteomes" id="UP000006575">
    <property type="component" value="Plasmid pRL12"/>
</dbReference>
<feature type="domain" description="HTH araC/xylS-type" evidence="4">
    <location>
        <begin position="235"/>
        <end position="333"/>
    </location>
</feature>
<dbReference type="eggNOG" id="COG4977">
    <property type="taxonomic scope" value="Bacteria"/>
</dbReference>
<evidence type="ECO:0000259" key="4">
    <source>
        <dbReference type="PROSITE" id="PS01124"/>
    </source>
</evidence>
<evidence type="ECO:0000256" key="1">
    <source>
        <dbReference type="ARBA" id="ARBA00023015"/>
    </source>
</evidence>
<dbReference type="EMBL" id="AM236086">
    <property type="protein sequence ID" value="CAK11846.1"/>
    <property type="molecule type" value="Genomic_DNA"/>
</dbReference>
<dbReference type="InterPro" id="IPR029062">
    <property type="entry name" value="Class_I_gatase-like"/>
</dbReference>
<dbReference type="AlphaFoldDB" id="Q1M4X3"/>
<dbReference type="InterPro" id="IPR052158">
    <property type="entry name" value="INH-QAR"/>
</dbReference>
<dbReference type="InterPro" id="IPR009057">
    <property type="entry name" value="Homeodomain-like_sf"/>
</dbReference>
<keyword evidence="2" id="KW-0238">DNA-binding</keyword>
<accession>Q1M4X3</accession>
<organism evidence="5 6">
    <name type="scientific">Rhizobium johnstonii (strain DSM 114642 / LMG 32736 / 3841)</name>
    <name type="common">Rhizobium leguminosarum bv. viciae</name>
    <dbReference type="NCBI Taxonomy" id="216596"/>
    <lineage>
        <taxon>Bacteria</taxon>
        <taxon>Pseudomonadati</taxon>
        <taxon>Pseudomonadota</taxon>
        <taxon>Alphaproteobacteria</taxon>
        <taxon>Hyphomicrobiales</taxon>
        <taxon>Rhizobiaceae</taxon>
        <taxon>Rhizobium/Agrobacterium group</taxon>
        <taxon>Rhizobium</taxon>
        <taxon>Rhizobium johnstonii</taxon>
    </lineage>
</organism>
<dbReference type="KEGG" id="rle:pRL120132"/>
<dbReference type="InterPro" id="IPR018062">
    <property type="entry name" value="HTH_AraC-typ_CS"/>
</dbReference>
<dbReference type="Gene3D" id="1.10.10.60">
    <property type="entry name" value="Homeodomain-like"/>
    <property type="match status" value="1"/>
</dbReference>
<gene>
    <name evidence="5" type="ordered locus">pRL120132</name>
</gene>
<dbReference type="SUPFAM" id="SSF46689">
    <property type="entry name" value="Homeodomain-like"/>
    <property type="match status" value="2"/>
</dbReference>
<dbReference type="PANTHER" id="PTHR43130:SF3">
    <property type="entry name" value="HTH-TYPE TRANSCRIPTIONAL REGULATOR RV1931C"/>
    <property type="match status" value="1"/>
</dbReference>
<dbReference type="PROSITE" id="PS00041">
    <property type="entry name" value="HTH_ARAC_FAMILY_1"/>
    <property type="match status" value="1"/>
</dbReference>
<geneLocation type="plasmid" evidence="6">
    <name>pRL12</name>
</geneLocation>
<dbReference type="Gene3D" id="3.40.50.880">
    <property type="match status" value="1"/>
</dbReference>
<dbReference type="HOGENOM" id="CLU_000445_59_0_5"/>
<keyword evidence="1" id="KW-0805">Transcription regulation</keyword>
<dbReference type="PROSITE" id="PS01124">
    <property type="entry name" value="HTH_ARAC_FAMILY_2"/>
    <property type="match status" value="1"/>
</dbReference>
<name>Q1M4X3_RHIJ3</name>
<dbReference type="GO" id="GO:0003700">
    <property type="term" value="F:DNA-binding transcription factor activity"/>
    <property type="evidence" value="ECO:0007669"/>
    <property type="project" value="InterPro"/>
</dbReference>
<dbReference type="CDD" id="cd03136">
    <property type="entry name" value="GATase1_AraC_ArgR_like"/>
    <property type="match status" value="1"/>
</dbReference>
<evidence type="ECO:0000256" key="2">
    <source>
        <dbReference type="ARBA" id="ARBA00023125"/>
    </source>
</evidence>
<proteinExistence type="predicted"/>
<keyword evidence="6" id="KW-1185">Reference proteome</keyword>
<evidence type="ECO:0000313" key="5">
    <source>
        <dbReference type="EMBL" id="CAK11846.1"/>
    </source>
</evidence>
<dbReference type="SUPFAM" id="SSF52317">
    <property type="entry name" value="Class I glutamine amidotransferase-like"/>
    <property type="match status" value="1"/>
</dbReference>